<proteinExistence type="predicted"/>
<evidence type="ECO:0000256" key="1">
    <source>
        <dbReference type="ARBA" id="ARBA00022448"/>
    </source>
</evidence>
<dbReference type="AlphaFoldDB" id="A0A1I0PXI1"/>
<dbReference type="InterPro" id="IPR017900">
    <property type="entry name" value="4Fe4S_Fe_S_CS"/>
</dbReference>
<dbReference type="Pfam" id="PF13237">
    <property type="entry name" value="Fer4_10"/>
    <property type="match status" value="1"/>
</dbReference>
<keyword evidence="3" id="KW-0479">Metal-binding</keyword>
<dbReference type="PROSITE" id="PS51379">
    <property type="entry name" value="4FE4S_FER_2"/>
    <property type="match status" value="2"/>
</dbReference>
<keyword evidence="7" id="KW-0411">Iron-sulfur</keyword>
<keyword evidence="6" id="KW-0408">Iron</keyword>
<evidence type="ECO:0000259" key="8">
    <source>
        <dbReference type="PROSITE" id="PS51379"/>
    </source>
</evidence>
<keyword evidence="2" id="KW-0004">4Fe-4S</keyword>
<feature type="domain" description="4Fe-4S ferredoxin-type" evidence="8">
    <location>
        <begin position="31"/>
        <end position="61"/>
    </location>
</feature>
<dbReference type="STRING" id="99656.SAMN05421659_10680"/>
<dbReference type="OrthoDB" id="9804603at2"/>
<dbReference type="EMBL" id="FOJI01000006">
    <property type="protein sequence ID" value="SEW18872.1"/>
    <property type="molecule type" value="Genomic_DNA"/>
</dbReference>
<evidence type="ECO:0000256" key="2">
    <source>
        <dbReference type="ARBA" id="ARBA00022485"/>
    </source>
</evidence>
<dbReference type="PANTHER" id="PTHR43687">
    <property type="entry name" value="ADENYLYLSULFATE REDUCTASE, BETA SUBUNIT"/>
    <property type="match status" value="1"/>
</dbReference>
<keyword evidence="1" id="KW-0813">Transport</keyword>
<gene>
    <name evidence="9" type="ORF">SAMN05421659_10680</name>
</gene>
<dbReference type="InterPro" id="IPR050572">
    <property type="entry name" value="Fe-S_Ferredoxin"/>
</dbReference>
<organism evidence="9 10">
    <name type="scientific">[Clostridium] fimetarium</name>
    <dbReference type="NCBI Taxonomy" id="99656"/>
    <lineage>
        <taxon>Bacteria</taxon>
        <taxon>Bacillati</taxon>
        <taxon>Bacillota</taxon>
        <taxon>Clostridia</taxon>
        <taxon>Lachnospirales</taxon>
        <taxon>Lachnospiraceae</taxon>
    </lineage>
</organism>
<evidence type="ECO:0000256" key="4">
    <source>
        <dbReference type="ARBA" id="ARBA00022737"/>
    </source>
</evidence>
<dbReference type="PANTHER" id="PTHR43687:SF6">
    <property type="entry name" value="L-ASPARTATE SEMIALDEHYDE SULFURTRANSFERASE IRON-SULFUR SUBUNIT"/>
    <property type="match status" value="1"/>
</dbReference>
<evidence type="ECO:0000256" key="7">
    <source>
        <dbReference type="ARBA" id="ARBA00023014"/>
    </source>
</evidence>
<evidence type="ECO:0000256" key="3">
    <source>
        <dbReference type="ARBA" id="ARBA00022723"/>
    </source>
</evidence>
<keyword evidence="10" id="KW-1185">Reference proteome</keyword>
<dbReference type="SUPFAM" id="SSF54862">
    <property type="entry name" value="4Fe-4S ferredoxins"/>
    <property type="match status" value="1"/>
</dbReference>
<keyword evidence="5" id="KW-0249">Electron transport</keyword>
<reference evidence="9 10" key="1">
    <citation type="submission" date="2016-10" db="EMBL/GenBank/DDBJ databases">
        <authorList>
            <person name="de Groot N.N."/>
        </authorList>
    </citation>
    <scope>NUCLEOTIDE SEQUENCE [LARGE SCALE GENOMIC DNA]</scope>
    <source>
        <strain evidence="9 10">DSM 9179</strain>
    </source>
</reference>
<dbReference type="Proteomes" id="UP000199701">
    <property type="component" value="Unassembled WGS sequence"/>
</dbReference>
<accession>A0A1I0PXI1</accession>
<evidence type="ECO:0000256" key="5">
    <source>
        <dbReference type="ARBA" id="ARBA00022982"/>
    </source>
</evidence>
<dbReference type="RefSeq" id="WP_092453149.1">
    <property type="nucleotide sequence ID" value="NZ_FOJI01000006.1"/>
</dbReference>
<evidence type="ECO:0000256" key="6">
    <source>
        <dbReference type="ARBA" id="ARBA00023004"/>
    </source>
</evidence>
<feature type="domain" description="4Fe-4S ferredoxin-type" evidence="8">
    <location>
        <begin position="1"/>
        <end position="30"/>
    </location>
</feature>
<evidence type="ECO:0000313" key="9">
    <source>
        <dbReference type="EMBL" id="SEW18872.1"/>
    </source>
</evidence>
<sequence>MSIAINKEKCVGCKKCFSVCPGSLIQEDENGKAYVKYPKDCWGCCSCVKECKVKAISLYLGADIGGRGSQMTVETKKDNVNHKQIMHWEITESDKTVHAIDINPKSSNQY</sequence>
<dbReference type="Gene3D" id="3.30.70.20">
    <property type="match status" value="1"/>
</dbReference>
<evidence type="ECO:0000313" key="10">
    <source>
        <dbReference type="Proteomes" id="UP000199701"/>
    </source>
</evidence>
<dbReference type="PROSITE" id="PS00198">
    <property type="entry name" value="4FE4S_FER_1"/>
    <property type="match status" value="1"/>
</dbReference>
<name>A0A1I0PXI1_9FIRM</name>
<dbReference type="GO" id="GO:0046872">
    <property type="term" value="F:metal ion binding"/>
    <property type="evidence" value="ECO:0007669"/>
    <property type="project" value="UniProtKB-KW"/>
</dbReference>
<dbReference type="InterPro" id="IPR017896">
    <property type="entry name" value="4Fe4S_Fe-S-bd"/>
</dbReference>
<dbReference type="GO" id="GO:0051539">
    <property type="term" value="F:4 iron, 4 sulfur cluster binding"/>
    <property type="evidence" value="ECO:0007669"/>
    <property type="project" value="UniProtKB-KW"/>
</dbReference>
<protein>
    <submittedName>
        <fullName evidence="9">Adenylylsulfate reductase subunit B</fullName>
    </submittedName>
</protein>
<keyword evidence="4" id="KW-0677">Repeat</keyword>